<comment type="subcellular location">
    <subcellularLocation>
        <location evidence="7">Cytoplasm</location>
    </subcellularLocation>
</comment>
<evidence type="ECO:0000256" key="4">
    <source>
        <dbReference type="ARBA" id="ARBA00022840"/>
    </source>
</evidence>
<evidence type="ECO:0000313" key="9">
    <source>
        <dbReference type="EMBL" id="TKJ42582.1"/>
    </source>
</evidence>
<keyword evidence="2 7" id="KW-0436">Ligase</keyword>
<evidence type="ECO:0000256" key="5">
    <source>
        <dbReference type="ARBA" id="ARBA00022917"/>
    </source>
</evidence>
<name>A0A532V617_UNCL8</name>
<comment type="caution">
    <text evidence="7">Lacks conserved residue(s) required for the propagation of feature annotation.</text>
</comment>
<dbReference type="Gene3D" id="2.40.50.140">
    <property type="entry name" value="Nucleic acid-binding proteins"/>
    <property type="match status" value="1"/>
</dbReference>
<dbReference type="Gene3D" id="3.30.1360.30">
    <property type="entry name" value="GAD-like domain"/>
    <property type="match status" value="1"/>
</dbReference>
<dbReference type="GO" id="GO:0006422">
    <property type="term" value="P:aspartyl-tRNA aminoacylation"/>
    <property type="evidence" value="ECO:0007669"/>
    <property type="project" value="UniProtKB-UniRule"/>
</dbReference>
<dbReference type="GO" id="GO:0005524">
    <property type="term" value="F:ATP binding"/>
    <property type="evidence" value="ECO:0007669"/>
    <property type="project" value="UniProtKB-UniRule"/>
</dbReference>
<feature type="binding site" evidence="7">
    <location>
        <position position="229"/>
    </location>
    <ligand>
        <name>ATP</name>
        <dbReference type="ChEBI" id="CHEBI:30616"/>
    </ligand>
</feature>
<dbReference type="InterPro" id="IPR004364">
    <property type="entry name" value="Aa-tRNA-synt_II"/>
</dbReference>
<dbReference type="HAMAP" id="MF_00044">
    <property type="entry name" value="Asp_tRNA_synth_type1"/>
    <property type="match status" value="1"/>
</dbReference>
<dbReference type="SUPFAM" id="SSF50249">
    <property type="entry name" value="Nucleic acid-binding proteins"/>
    <property type="match status" value="1"/>
</dbReference>
<dbReference type="NCBIfam" id="TIGR00459">
    <property type="entry name" value="aspS_bact"/>
    <property type="match status" value="1"/>
</dbReference>
<dbReference type="InterPro" id="IPR045864">
    <property type="entry name" value="aa-tRNA-synth_II/BPL/LPL"/>
</dbReference>
<evidence type="ECO:0000313" key="10">
    <source>
        <dbReference type="Proteomes" id="UP000319619"/>
    </source>
</evidence>
<dbReference type="PROSITE" id="PS50862">
    <property type="entry name" value="AA_TRNA_LIGASE_II"/>
    <property type="match status" value="1"/>
</dbReference>
<sequence>MKNRTYCGEIDISSSGESVVLCGWIHRVRDLGGLSFFLLRDHTGIIQVTPAPDDETVQNLIGKLRHEDVVKVTGTIRKRPDGNVNPKMSTGEIEIAAIEIEILSAAKVPPFLPEEAERVQEDLRLKHRVLHLRTEKMQRNFRLRHQLYQSVRRYFDENGFCEIETPFLVKPTPEGARDFLVPSRLHPTKTYALPQSPQIYKQLLMVAGFDRYFQIVKCFRDEDLRADRQPEFTQIDAELSFTDEEEIQEIVEGLMVRIYKEVKNIEIDAPFPRITYSEAISLYGSDKPDLRIPLKITDLTETFRGSDFRVFSSAIEAGGAIRGLNLPGCGGYSRKKRDELIHLSKSWGLGGLVYFMSSDEGISSSAAKFLSEAEMAAAVEKCDIKPGDMLAVAADASIEKVALGMGQLRSWAGKNLNLISEVENRLCWITDFPMFEYNDEIGRYQAAHHPFTLPVEEDLDKYENEPGRIRSKAYDLVLNGHEIAGGSIRIHDREIQRKVFELLGFKEEETRERFGFLLEALEYGTPPHGGIAFGLDRMAMIMAGVDSIREVIAFPKTTAALSLMDGSPAVTDEKQWLELGLKPIGKAKGN</sequence>
<dbReference type="GO" id="GO:0003676">
    <property type="term" value="F:nucleic acid binding"/>
    <property type="evidence" value="ECO:0007669"/>
    <property type="project" value="InterPro"/>
</dbReference>
<evidence type="ECO:0000256" key="6">
    <source>
        <dbReference type="ARBA" id="ARBA00023146"/>
    </source>
</evidence>
<dbReference type="InterPro" id="IPR006195">
    <property type="entry name" value="aa-tRNA-synth_II"/>
</dbReference>
<dbReference type="CDD" id="cd04317">
    <property type="entry name" value="EcAspRS_like_N"/>
    <property type="match status" value="1"/>
</dbReference>
<dbReference type="CDD" id="cd00777">
    <property type="entry name" value="AspRS_core"/>
    <property type="match status" value="1"/>
</dbReference>
<gene>
    <name evidence="7" type="primary">aspS</name>
    <name evidence="9" type="ORF">CEE37_02520</name>
</gene>
<feature type="binding site" evidence="7">
    <location>
        <begin position="534"/>
        <end position="537"/>
    </location>
    <ligand>
        <name>ATP</name>
        <dbReference type="ChEBI" id="CHEBI:30616"/>
    </ligand>
</feature>
<feature type="binding site" evidence="7">
    <location>
        <begin position="220"/>
        <end position="222"/>
    </location>
    <ligand>
        <name>ATP</name>
        <dbReference type="ChEBI" id="CHEBI:30616"/>
    </ligand>
</feature>
<comment type="caution">
    <text evidence="9">The sequence shown here is derived from an EMBL/GenBank/DDBJ whole genome shotgun (WGS) entry which is preliminary data.</text>
</comment>
<dbReference type="InterPro" id="IPR047090">
    <property type="entry name" value="AspRS_core"/>
</dbReference>
<protein>
    <recommendedName>
        <fullName evidence="7">Aspartate--tRNA(Asp/Asn) ligase</fullName>
        <ecNumber evidence="7">6.1.1.23</ecNumber>
    </recommendedName>
    <alternativeName>
        <fullName evidence="7">Aspartyl-tRNA synthetase</fullName>
        <shortName evidence="7">AspRS</shortName>
    </alternativeName>
    <alternativeName>
        <fullName evidence="7">Non-discriminating aspartyl-tRNA synthetase</fullName>
        <shortName evidence="7">ND-AspRS</shortName>
    </alternativeName>
</protein>
<evidence type="ECO:0000259" key="8">
    <source>
        <dbReference type="PROSITE" id="PS50862"/>
    </source>
</evidence>
<dbReference type="NCBIfam" id="NF001750">
    <property type="entry name" value="PRK00476.1"/>
    <property type="match status" value="1"/>
</dbReference>
<reference evidence="9 10" key="1">
    <citation type="submission" date="2017-06" db="EMBL/GenBank/DDBJ databases">
        <title>Novel microbial phyla capable of carbon fixation and sulfur reduction in deep-sea sediments.</title>
        <authorList>
            <person name="Huang J."/>
            <person name="Baker B."/>
            <person name="Wang Y."/>
        </authorList>
    </citation>
    <scope>NUCLEOTIDE SEQUENCE [LARGE SCALE GENOMIC DNA]</scope>
    <source>
        <strain evidence="9">B3_LCP</strain>
    </source>
</reference>
<dbReference type="SUPFAM" id="SSF55681">
    <property type="entry name" value="Class II aaRS and biotin synthetases"/>
    <property type="match status" value="1"/>
</dbReference>
<comment type="catalytic activity">
    <reaction evidence="7">
        <text>tRNA(Asx) + L-aspartate + ATP = L-aspartyl-tRNA(Asx) + AMP + diphosphate</text>
        <dbReference type="Rhea" id="RHEA:18349"/>
        <dbReference type="Rhea" id="RHEA-COMP:9710"/>
        <dbReference type="Rhea" id="RHEA-COMP:9711"/>
        <dbReference type="ChEBI" id="CHEBI:29991"/>
        <dbReference type="ChEBI" id="CHEBI:30616"/>
        <dbReference type="ChEBI" id="CHEBI:33019"/>
        <dbReference type="ChEBI" id="CHEBI:78442"/>
        <dbReference type="ChEBI" id="CHEBI:78516"/>
        <dbReference type="ChEBI" id="CHEBI:456215"/>
        <dbReference type="EC" id="6.1.1.23"/>
    </reaction>
</comment>
<dbReference type="GO" id="GO:0005737">
    <property type="term" value="C:cytoplasm"/>
    <property type="evidence" value="ECO:0007669"/>
    <property type="project" value="UniProtKB-SubCell"/>
</dbReference>
<keyword evidence="3 7" id="KW-0547">Nucleotide-binding</keyword>
<comment type="subunit">
    <text evidence="7">Homodimer.</text>
</comment>
<dbReference type="InterPro" id="IPR004115">
    <property type="entry name" value="GAD-like_sf"/>
</dbReference>
<keyword evidence="5 7" id="KW-0648">Protein biosynthesis</keyword>
<dbReference type="GO" id="GO:0004815">
    <property type="term" value="F:aspartate-tRNA ligase activity"/>
    <property type="evidence" value="ECO:0007669"/>
    <property type="project" value="UniProtKB-UniRule"/>
</dbReference>
<dbReference type="Proteomes" id="UP000319619">
    <property type="component" value="Unassembled WGS sequence"/>
</dbReference>
<dbReference type="Pfam" id="PF01336">
    <property type="entry name" value="tRNA_anti-codon"/>
    <property type="match status" value="1"/>
</dbReference>
<feature type="binding site" evidence="7">
    <location>
        <position position="220"/>
    </location>
    <ligand>
        <name>L-aspartate</name>
        <dbReference type="ChEBI" id="CHEBI:29991"/>
    </ligand>
</feature>
<dbReference type="EMBL" id="NJBN01000001">
    <property type="protein sequence ID" value="TKJ42582.1"/>
    <property type="molecule type" value="Genomic_DNA"/>
</dbReference>
<dbReference type="Gene3D" id="3.30.930.10">
    <property type="entry name" value="Bira Bifunctional Protein, Domain 2"/>
    <property type="match status" value="1"/>
</dbReference>
<comment type="function">
    <text evidence="7">Aspartyl-tRNA synthetase with relaxed tRNA specificity since it is able to aspartylate not only its cognate tRNA(Asp) but also tRNA(Asn). Reaction proceeds in two steps: L-aspartate is first activated by ATP to form Asp-AMP and then transferred to the acceptor end of tRNA(Asp/Asn).</text>
</comment>
<dbReference type="AlphaFoldDB" id="A0A532V617"/>
<dbReference type="InterPro" id="IPR029351">
    <property type="entry name" value="GAD_dom"/>
</dbReference>
<dbReference type="InterPro" id="IPR012340">
    <property type="entry name" value="NA-bd_OB-fold"/>
</dbReference>
<dbReference type="EC" id="6.1.1.23" evidence="7"/>
<comment type="similarity">
    <text evidence="1 7">Belongs to the class-II aminoacyl-tRNA synthetase family. Type 1 subfamily.</text>
</comment>
<feature type="site" description="Important for tRNA non-discrimination" evidence="7">
    <location>
        <position position="82"/>
    </location>
</feature>
<keyword evidence="7" id="KW-0963">Cytoplasm</keyword>
<dbReference type="InterPro" id="IPR002312">
    <property type="entry name" value="Asp/Asn-tRNA-synth_IIb"/>
</dbReference>
<keyword evidence="6 7" id="KW-0030">Aminoacyl-tRNA synthetase</keyword>
<proteinExistence type="inferred from homology"/>
<dbReference type="Pfam" id="PF00152">
    <property type="entry name" value="tRNA-synt_2"/>
    <property type="match status" value="1"/>
</dbReference>
<dbReference type="InterPro" id="IPR047089">
    <property type="entry name" value="Asp-tRNA-ligase_1_N"/>
</dbReference>
<keyword evidence="4 7" id="KW-0067">ATP-binding</keyword>
<accession>A0A532V617</accession>
<evidence type="ECO:0000256" key="3">
    <source>
        <dbReference type="ARBA" id="ARBA00022741"/>
    </source>
</evidence>
<dbReference type="InterPro" id="IPR004365">
    <property type="entry name" value="NA-bd_OB_tRNA"/>
</dbReference>
<feature type="binding site" evidence="7">
    <location>
        <position position="174"/>
    </location>
    <ligand>
        <name>L-aspartate</name>
        <dbReference type="ChEBI" id="CHEBI:29991"/>
    </ligand>
</feature>
<evidence type="ECO:0000256" key="1">
    <source>
        <dbReference type="ARBA" id="ARBA00006303"/>
    </source>
</evidence>
<dbReference type="GO" id="GO:0050560">
    <property type="term" value="F:aspartate-tRNA(Asn) ligase activity"/>
    <property type="evidence" value="ECO:0007669"/>
    <property type="project" value="UniProtKB-EC"/>
</dbReference>
<feature type="domain" description="Aminoacyl-transfer RNA synthetases class-II family profile" evidence="8">
    <location>
        <begin position="141"/>
        <end position="555"/>
    </location>
</feature>
<dbReference type="InterPro" id="IPR004524">
    <property type="entry name" value="Asp-tRNA-ligase_1"/>
</dbReference>
<organism evidence="9 10">
    <name type="scientific">candidate division LCP-89 bacterium B3_LCP</name>
    <dbReference type="NCBI Taxonomy" id="2012998"/>
    <lineage>
        <taxon>Bacteria</taxon>
        <taxon>Pseudomonadati</taxon>
        <taxon>Bacteria division LCP-89</taxon>
    </lineage>
</organism>
<feature type="region of interest" description="Aspartate" evidence="7">
    <location>
        <begin position="198"/>
        <end position="201"/>
    </location>
</feature>
<feature type="binding site" evidence="7">
    <location>
        <position position="489"/>
    </location>
    <ligand>
        <name>L-aspartate</name>
        <dbReference type="ChEBI" id="CHEBI:29991"/>
    </ligand>
</feature>
<dbReference type="PANTHER" id="PTHR22594">
    <property type="entry name" value="ASPARTYL/LYSYL-TRNA SYNTHETASE"/>
    <property type="match status" value="1"/>
</dbReference>
<dbReference type="Pfam" id="PF02938">
    <property type="entry name" value="GAD"/>
    <property type="match status" value="1"/>
</dbReference>
<evidence type="ECO:0000256" key="7">
    <source>
        <dbReference type="HAMAP-Rule" id="MF_00044"/>
    </source>
</evidence>
<dbReference type="PRINTS" id="PR01042">
    <property type="entry name" value="TRNASYNTHASP"/>
</dbReference>
<dbReference type="PANTHER" id="PTHR22594:SF5">
    <property type="entry name" value="ASPARTATE--TRNA LIGASE, MITOCHONDRIAL"/>
    <property type="match status" value="1"/>
</dbReference>
<dbReference type="SUPFAM" id="SSF55261">
    <property type="entry name" value="GAD domain-like"/>
    <property type="match status" value="1"/>
</dbReference>
<feature type="binding site" evidence="7">
    <location>
        <position position="482"/>
    </location>
    <ligand>
        <name>ATP</name>
        <dbReference type="ChEBI" id="CHEBI:30616"/>
    </ligand>
</feature>
<feature type="binding site" evidence="7">
    <location>
        <position position="448"/>
    </location>
    <ligand>
        <name>L-aspartate</name>
        <dbReference type="ChEBI" id="CHEBI:29991"/>
    </ligand>
</feature>
<evidence type="ECO:0000256" key="2">
    <source>
        <dbReference type="ARBA" id="ARBA00022598"/>
    </source>
</evidence>